<name>A0ABT8VME8_9BACL</name>
<evidence type="ECO:0000256" key="3">
    <source>
        <dbReference type="ARBA" id="ARBA00022490"/>
    </source>
</evidence>
<proteinExistence type="inferred from homology"/>
<reference evidence="8" key="1">
    <citation type="submission" date="2023-07" db="EMBL/GenBank/DDBJ databases">
        <authorList>
            <person name="Aktuganov G."/>
            <person name="Boyko T."/>
            <person name="Delegan Y."/>
            <person name="Galimzianova N."/>
            <person name="Gilvanova E."/>
            <person name="Korobov V."/>
            <person name="Kuzmina L."/>
            <person name="Melentiev A."/>
            <person name="Milman P."/>
            <person name="Ryabova A."/>
            <person name="Stupak E."/>
            <person name="Yasakov T."/>
            <person name="Zharikova N."/>
            <person name="Zhurenko E."/>
        </authorList>
    </citation>
    <scope>NUCLEOTIDE SEQUENCE</scope>
    <source>
        <strain evidence="8">IB-739</strain>
    </source>
</reference>
<evidence type="ECO:0000256" key="2">
    <source>
        <dbReference type="ARBA" id="ARBA00011881"/>
    </source>
</evidence>
<comment type="subcellular location">
    <subcellularLocation>
        <location evidence="1">Cytoplasm</location>
    </subcellularLocation>
</comment>
<dbReference type="Pfam" id="PF08240">
    <property type="entry name" value="ADH_N"/>
    <property type="match status" value="1"/>
</dbReference>
<dbReference type="SMART" id="SM00829">
    <property type="entry name" value="PKS_ER"/>
    <property type="match status" value="1"/>
</dbReference>
<dbReference type="Pfam" id="PF13602">
    <property type="entry name" value="ADH_zinc_N_2"/>
    <property type="match status" value="1"/>
</dbReference>
<dbReference type="InterPro" id="IPR051603">
    <property type="entry name" value="Zinc-ADH_QOR/CCCR"/>
</dbReference>
<keyword evidence="4" id="KW-0521">NADP</keyword>
<dbReference type="PROSITE" id="PS01162">
    <property type="entry name" value="QOR_ZETA_CRYSTAL"/>
    <property type="match status" value="1"/>
</dbReference>
<keyword evidence="3" id="KW-0963">Cytoplasm</keyword>
<dbReference type="Gene3D" id="3.90.180.10">
    <property type="entry name" value="Medium-chain alcohol dehydrogenases, catalytic domain"/>
    <property type="match status" value="1"/>
</dbReference>
<dbReference type="PANTHER" id="PTHR44154:SF1">
    <property type="entry name" value="QUINONE OXIDOREDUCTASE"/>
    <property type="match status" value="1"/>
</dbReference>
<evidence type="ECO:0000256" key="4">
    <source>
        <dbReference type="ARBA" id="ARBA00022857"/>
    </source>
</evidence>
<dbReference type="PANTHER" id="PTHR44154">
    <property type="entry name" value="QUINONE OXIDOREDUCTASE"/>
    <property type="match status" value="1"/>
</dbReference>
<feature type="domain" description="Enoyl reductase (ER)" evidence="7">
    <location>
        <begin position="22"/>
        <end position="344"/>
    </location>
</feature>
<evidence type="ECO:0000313" key="8">
    <source>
        <dbReference type="EMBL" id="MDO3682126.1"/>
    </source>
</evidence>
<comment type="caution">
    <text evidence="8">The sequence shown here is derived from an EMBL/GenBank/DDBJ whole genome shotgun (WGS) entry which is preliminary data.</text>
</comment>
<evidence type="ECO:0000313" key="9">
    <source>
        <dbReference type="Proteomes" id="UP001168883"/>
    </source>
</evidence>
<dbReference type="SUPFAM" id="SSF51735">
    <property type="entry name" value="NAD(P)-binding Rossmann-fold domains"/>
    <property type="match status" value="1"/>
</dbReference>
<accession>A0ABT8VME8</accession>
<dbReference type="SUPFAM" id="SSF50129">
    <property type="entry name" value="GroES-like"/>
    <property type="match status" value="1"/>
</dbReference>
<keyword evidence="6" id="KW-0560">Oxidoreductase</keyword>
<keyword evidence="6" id="KW-0479">Metal-binding</keyword>
<keyword evidence="9" id="KW-1185">Reference proteome</keyword>
<dbReference type="RefSeq" id="WP_302881572.1">
    <property type="nucleotide sequence ID" value="NZ_JAUMKJ010000103.1"/>
</dbReference>
<evidence type="ECO:0000256" key="6">
    <source>
        <dbReference type="RuleBase" id="RU364000"/>
    </source>
</evidence>
<comment type="similarity">
    <text evidence="6">Belongs to the zinc-containing alcohol dehydrogenase family. Quinone oxidoreductase subfamily.</text>
</comment>
<evidence type="ECO:0000256" key="5">
    <source>
        <dbReference type="ARBA" id="ARBA00022884"/>
    </source>
</evidence>
<comment type="subunit">
    <text evidence="2">Homotetramer.</text>
</comment>
<dbReference type="NCBIfam" id="TIGR02817">
    <property type="entry name" value="adh_fam_1"/>
    <property type="match status" value="1"/>
</dbReference>
<dbReference type="InterPro" id="IPR002364">
    <property type="entry name" value="Quin_OxRdtase/zeta-crystal_CS"/>
</dbReference>
<dbReference type="InterPro" id="IPR011032">
    <property type="entry name" value="GroES-like_sf"/>
</dbReference>
<dbReference type="EMBL" id="JAUMKJ010000103">
    <property type="protein sequence ID" value="MDO3682126.1"/>
    <property type="molecule type" value="Genomic_DNA"/>
</dbReference>
<dbReference type="InterPro" id="IPR014182">
    <property type="entry name" value="ADH_Zn_typ-1"/>
</dbReference>
<organism evidence="8 9">
    <name type="scientific">Paenibacillus ehimensis</name>
    <dbReference type="NCBI Taxonomy" id="79264"/>
    <lineage>
        <taxon>Bacteria</taxon>
        <taxon>Bacillati</taxon>
        <taxon>Bacillota</taxon>
        <taxon>Bacilli</taxon>
        <taxon>Bacillales</taxon>
        <taxon>Paenibacillaceae</taxon>
        <taxon>Paenibacillus</taxon>
    </lineage>
</organism>
<dbReference type="InterPro" id="IPR013154">
    <property type="entry name" value="ADH-like_N"/>
</dbReference>
<dbReference type="InterPro" id="IPR020843">
    <property type="entry name" value="ER"/>
</dbReference>
<keyword evidence="6" id="KW-0862">Zinc</keyword>
<evidence type="ECO:0000259" key="7">
    <source>
        <dbReference type="SMART" id="SM00829"/>
    </source>
</evidence>
<dbReference type="CDD" id="cd08252">
    <property type="entry name" value="AL_MDR"/>
    <property type="match status" value="1"/>
</dbReference>
<keyword evidence="5" id="KW-0694">RNA-binding</keyword>
<dbReference type="Proteomes" id="UP001168883">
    <property type="component" value="Unassembled WGS sequence"/>
</dbReference>
<protein>
    <recommendedName>
        <fullName evidence="6">Zinc-type alcohol dehydrogenase-like protein</fullName>
    </recommendedName>
</protein>
<sequence length="347" mass="38143">MNTGQKMKAIGAYRYLPISDPESLMDLHLDKPEPTGRDLLVNVKAISVNPADVGVREKHNYEAESPKILGWDAAGIVEQVGPDCQLFKPGDKVYYAGSVARPGTNSEFHLVDERIVGKMPRSLDFAAAAALPLTSITAWEGLFDRLGISLNTNENKSILIIGAAGGVGSIAVQLAKLAGLTVVGTASRLESTLWVKRLGADFIINHNNPFQPQLKEFGIDTVDYIFCLNDTVQHLANMSEAITPQGKICCIVPTDKASWAGSLKMDLLFSKSVTFVWEFMFTRSLFYTEDMIKQHELLNDLADLIDDGKLKTTLNERLEPINAANLRLAHEKLENGRSIGKIVLENF</sequence>
<dbReference type="Gene3D" id="3.40.50.720">
    <property type="entry name" value="NAD(P)-binding Rossmann-like Domain"/>
    <property type="match status" value="1"/>
</dbReference>
<gene>
    <name evidence="8" type="ORF">Q3C12_34585</name>
</gene>
<evidence type="ECO:0000256" key="1">
    <source>
        <dbReference type="ARBA" id="ARBA00004496"/>
    </source>
</evidence>
<dbReference type="InterPro" id="IPR036291">
    <property type="entry name" value="NAD(P)-bd_dom_sf"/>
</dbReference>